<name>C4YDM7_CANAW</name>
<evidence type="ECO:0000313" key="6">
    <source>
        <dbReference type="Proteomes" id="UP000001429"/>
    </source>
</evidence>
<dbReference type="PANTHER" id="PTHR28529">
    <property type="entry name" value="DNA REPAIR PROTEIN SWI5 HOMOLOG"/>
    <property type="match status" value="1"/>
</dbReference>
<feature type="compositionally biased region" description="Basic and acidic residues" evidence="4">
    <location>
        <begin position="142"/>
        <end position="156"/>
    </location>
</feature>
<comment type="similarity">
    <text evidence="1">Belongs to the SWI5/SAE3 family.</text>
</comment>
<dbReference type="Pfam" id="PF07061">
    <property type="entry name" value="Swi5"/>
    <property type="match status" value="1"/>
</dbReference>
<evidence type="ECO:0000256" key="3">
    <source>
        <dbReference type="ARBA" id="ARBA00023204"/>
    </source>
</evidence>
<dbReference type="GO" id="GO:0010772">
    <property type="term" value="P:meiotic DNA recombinase assembly involved in reciprocal meiotic recombination"/>
    <property type="evidence" value="ECO:0007669"/>
    <property type="project" value="TreeGrafter"/>
</dbReference>
<dbReference type="PANTHER" id="PTHR28529:SF2">
    <property type="entry name" value="DNA REPAIR PROTEIN SWI5 HOMOLOG"/>
    <property type="match status" value="1"/>
</dbReference>
<dbReference type="GO" id="GO:0000709">
    <property type="term" value="P:meiotic joint molecule formation"/>
    <property type="evidence" value="ECO:0007669"/>
    <property type="project" value="TreeGrafter"/>
</dbReference>
<feature type="compositionally biased region" description="Low complexity" evidence="4">
    <location>
        <begin position="81"/>
        <end position="107"/>
    </location>
</feature>
<reference evidence="5 6" key="1">
    <citation type="journal article" date="2009" name="Nature">
        <title>Evolution of pathogenicity and sexual reproduction in eight Candida genomes.</title>
        <authorList>
            <person name="Butler G."/>
            <person name="Rasmussen M.D."/>
            <person name="Lin M.F."/>
            <person name="Santos M.A."/>
            <person name="Sakthikumar S."/>
            <person name="Munro C.A."/>
            <person name="Rheinbay E."/>
            <person name="Grabherr M."/>
            <person name="Forche A."/>
            <person name="Reedy J.L."/>
            <person name="Agrafioti I."/>
            <person name="Arnaud M.B."/>
            <person name="Bates S."/>
            <person name="Brown A.J."/>
            <person name="Brunke S."/>
            <person name="Costanzo M.C."/>
            <person name="Fitzpatrick D.A."/>
            <person name="de Groot P.W."/>
            <person name="Harris D."/>
            <person name="Hoyer L.L."/>
            <person name="Hube B."/>
            <person name="Klis F.M."/>
            <person name="Kodira C."/>
            <person name="Lennard N."/>
            <person name="Logue M.E."/>
            <person name="Martin R."/>
            <person name="Neiman A.M."/>
            <person name="Nikolaou E."/>
            <person name="Quail M.A."/>
            <person name="Quinn J."/>
            <person name="Santos M.C."/>
            <person name="Schmitzberger F.F."/>
            <person name="Sherlock G."/>
            <person name="Shah P."/>
            <person name="Silverstein K.A."/>
            <person name="Skrzypek M.S."/>
            <person name="Soll D."/>
            <person name="Staggs R."/>
            <person name="Stansfield I."/>
            <person name="Stumpf M.P."/>
            <person name="Sudbery P.E."/>
            <person name="Srikantha T."/>
            <person name="Zeng Q."/>
            <person name="Berman J."/>
            <person name="Berriman M."/>
            <person name="Heitman J."/>
            <person name="Gow N.A."/>
            <person name="Lorenz M.C."/>
            <person name="Birren B.W."/>
            <person name="Kellis M."/>
            <person name="Cuomo C.A."/>
        </authorList>
    </citation>
    <scope>NUCLEOTIDE SEQUENCE [LARGE SCALE GENOMIC DNA]</scope>
    <source>
        <strain evidence="5 6">WO-1</strain>
    </source>
</reference>
<evidence type="ECO:0000256" key="2">
    <source>
        <dbReference type="ARBA" id="ARBA00022763"/>
    </source>
</evidence>
<dbReference type="OrthoDB" id="255837at2759"/>
<keyword evidence="3" id="KW-0234">DNA repair</keyword>
<sequence length="243" mass="27442">MMSAKTDIPNTSSTSPSPSPTTANSTVTTVTTSSPISESKPRRLPTSETYHYNVQHHLQHYENNNRFSTRQNLQQLKEQATSQNNNNNNNNTSTSTPMSYNSTPSTTITKANLDPVSSFPLSVPTTPTTLTTNTTTIINDNTKGKDKDKDNHKNDKEDDDIQQKLLLKEQSLNDIKLQCSRLIYELEGNNEPELIIKKYIQDLNKYNELKDLALQLITLIADQRKVKTSDILQEMNIEINNNE</sequence>
<evidence type="ECO:0000313" key="5">
    <source>
        <dbReference type="EMBL" id="EEQ42413.1"/>
    </source>
</evidence>
<dbReference type="GO" id="GO:0032798">
    <property type="term" value="C:Swi5-Sfr1 complex"/>
    <property type="evidence" value="ECO:0007669"/>
    <property type="project" value="TreeGrafter"/>
</dbReference>
<keyword evidence="6" id="KW-1185">Reference proteome</keyword>
<dbReference type="OMA" id="QHYENNN"/>
<dbReference type="GO" id="GO:0034974">
    <property type="term" value="C:Swi5-Swi2 complex"/>
    <property type="evidence" value="ECO:0007669"/>
    <property type="project" value="TreeGrafter"/>
</dbReference>
<dbReference type="Gene3D" id="1.20.5.170">
    <property type="match status" value="1"/>
</dbReference>
<feature type="compositionally biased region" description="Low complexity" evidence="4">
    <location>
        <begin position="8"/>
        <end position="37"/>
    </location>
</feature>
<evidence type="ECO:0008006" key="7">
    <source>
        <dbReference type="Google" id="ProtNLM"/>
    </source>
</evidence>
<keyword evidence="2" id="KW-0227">DNA damage</keyword>
<accession>C4YDM7</accession>
<evidence type="ECO:0000256" key="1">
    <source>
        <dbReference type="ARBA" id="ARBA00008060"/>
    </source>
</evidence>
<organism evidence="5 6">
    <name type="scientific">Candida albicans (strain WO-1)</name>
    <name type="common">Yeast</name>
    <dbReference type="NCBI Taxonomy" id="294748"/>
    <lineage>
        <taxon>Eukaryota</taxon>
        <taxon>Fungi</taxon>
        <taxon>Dikarya</taxon>
        <taxon>Ascomycota</taxon>
        <taxon>Saccharomycotina</taxon>
        <taxon>Pichiomycetes</taxon>
        <taxon>Debaryomycetaceae</taxon>
        <taxon>Candida/Lodderomyces clade</taxon>
        <taxon>Candida</taxon>
    </lineage>
</organism>
<dbReference type="VEuPathDB" id="FungiDB:CAWG_00624"/>
<feature type="region of interest" description="Disordered" evidence="4">
    <location>
        <begin position="75"/>
        <end position="158"/>
    </location>
</feature>
<gene>
    <name evidence="5" type="ORF">CAWG_00624</name>
</gene>
<proteinExistence type="inferred from homology"/>
<protein>
    <recommendedName>
        <fullName evidence="7">Swi5-domain-containing protein</fullName>
    </recommendedName>
</protein>
<feature type="compositionally biased region" description="Low complexity" evidence="4">
    <location>
        <begin position="124"/>
        <end position="141"/>
    </location>
</feature>
<dbReference type="EMBL" id="CH672346">
    <property type="protein sequence ID" value="EEQ42413.1"/>
    <property type="molecule type" value="Genomic_DNA"/>
</dbReference>
<dbReference type="Proteomes" id="UP000001429">
    <property type="component" value="Chromosome 1"/>
</dbReference>
<evidence type="ECO:0000256" key="4">
    <source>
        <dbReference type="SAM" id="MobiDB-lite"/>
    </source>
</evidence>
<dbReference type="AlphaFoldDB" id="C4YDM7"/>
<dbReference type="InterPro" id="IPR010760">
    <property type="entry name" value="DNA-repair_Swi5"/>
</dbReference>
<dbReference type="HOGENOM" id="CLU_1142463_0_0_1"/>
<feature type="region of interest" description="Disordered" evidence="4">
    <location>
        <begin position="1"/>
        <end position="45"/>
    </location>
</feature>
<dbReference type="PaxDb" id="5476-C4YDM7"/>